<dbReference type="RefSeq" id="WP_127430592.1">
    <property type="nucleotide sequence ID" value="NZ_BMFI01000004.1"/>
</dbReference>
<accession>A0A3S0SAA8</accession>
<comment type="caution">
    <text evidence="1">The sequence shown here is derived from an EMBL/GenBank/DDBJ whole genome shotgun (WGS) entry which is preliminary data.</text>
</comment>
<proteinExistence type="predicted"/>
<dbReference type="Proteomes" id="UP000273611">
    <property type="component" value="Unassembled WGS sequence"/>
</dbReference>
<sequence length="312" mass="36137">MDVVTMSAVDGEDIPDAEETEVRVNSLVWITSLREAEKGVTDRILEDLEPHLDKLGIGTTRFEPKSRDDLYAFLDTLREKAESSFRPIIHLDMHGHADDGLHVVASGENAPWPHMVELFREINVATSNSLCVISLACFGFHILKDLDFNKPTPFYALVGSDREIAAGDIEERAMRFYKRVFEVQDLATACEEVWQDSPRLWLAEKYLFEVLVNYVLKTTKGQFLRVRRERALTFARKQGLPASEMKAYRRWVRENLKPNSSLIHKYGRRFFIGRPVVFTLRQVKNAADLFEKKLKRTRHRPGHEPQFILNRH</sequence>
<dbReference type="AlphaFoldDB" id="A0A3S0SAA8"/>
<dbReference type="EMBL" id="RIBW01000004">
    <property type="protein sequence ID" value="RUM02036.1"/>
    <property type="molecule type" value="Genomic_DNA"/>
</dbReference>
<protein>
    <submittedName>
        <fullName evidence="1">Uncharacterized protein</fullName>
    </submittedName>
</protein>
<evidence type="ECO:0000313" key="2">
    <source>
        <dbReference type="Proteomes" id="UP000273611"/>
    </source>
</evidence>
<reference evidence="1 2" key="1">
    <citation type="journal article" date="2015" name="Int. J. Syst. Evol. Microbiol.">
        <title>Rhizobium anhuiense sp. nov., isolated from effective nodules of Vicia faba and Pisum sativum.</title>
        <authorList>
            <person name="Zhang Y.J."/>
            <person name="Zheng W.T."/>
            <person name="Everall I."/>
            <person name="Young J.P."/>
            <person name="Zhang X.X."/>
            <person name="Tian C.F."/>
            <person name="Sui X.H."/>
            <person name="Wang E.T."/>
            <person name="Chen W.X."/>
        </authorList>
    </citation>
    <scope>NUCLEOTIDE SEQUENCE [LARGE SCALE GENOMIC DNA]</scope>
    <source>
        <strain evidence="1 2">CCBAU 23252</strain>
    </source>
</reference>
<evidence type="ECO:0000313" key="1">
    <source>
        <dbReference type="EMBL" id="RUM02036.1"/>
    </source>
</evidence>
<gene>
    <name evidence="1" type="ORF">EEQ99_13305</name>
</gene>
<organism evidence="1 2">
    <name type="scientific">Rhizobium anhuiense</name>
    <dbReference type="NCBI Taxonomy" id="1184720"/>
    <lineage>
        <taxon>Bacteria</taxon>
        <taxon>Pseudomonadati</taxon>
        <taxon>Pseudomonadota</taxon>
        <taxon>Alphaproteobacteria</taxon>
        <taxon>Hyphomicrobiales</taxon>
        <taxon>Rhizobiaceae</taxon>
        <taxon>Rhizobium/Agrobacterium group</taxon>
        <taxon>Rhizobium</taxon>
    </lineage>
</organism>
<name>A0A3S0SAA8_9HYPH</name>